<comment type="caution">
    <text evidence="3">The sequence shown here is derived from an EMBL/GenBank/DDBJ whole genome shotgun (WGS) entry which is preliminary data.</text>
</comment>
<keyword evidence="4" id="KW-1185">Reference proteome</keyword>
<dbReference type="Gene3D" id="3.30.370.10">
    <property type="entry name" value="Barstar-like"/>
    <property type="match status" value="1"/>
</dbReference>
<dbReference type="RefSeq" id="WP_100725304.1">
    <property type="nucleotide sequence ID" value="NZ_NPEG01000022.1"/>
</dbReference>
<feature type="domain" description="Barstar (barnase inhibitor)" evidence="2">
    <location>
        <begin position="1"/>
        <end position="83"/>
    </location>
</feature>
<proteinExistence type="inferred from homology"/>
<dbReference type="Proteomes" id="UP000231857">
    <property type="component" value="Unassembled WGS sequence"/>
</dbReference>
<dbReference type="EMBL" id="NPEI01000020">
    <property type="protein sequence ID" value="PKA14331.1"/>
    <property type="molecule type" value="Genomic_DNA"/>
</dbReference>
<evidence type="ECO:0000313" key="4">
    <source>
        <dbReference type="Proteomes" id="UP000231857"/>
    </source>
</evidence>
<dbReference type="Pfam" id="PF01337">
    <property type="entry name" value="Barstar"/>
    <property type="match status" value="1"/>
</dbReference>
<dbReference type="InterPro" id="IPR035905">
    <property type="entry name" value="Barstar-like_sf"/>
</dbReference>
<evidence type="ECO:0000256" key="1">
    <source>
        <dbReference type="ARBA" id="ARBA00006845"/>
    </source>
</evidence>
<evidence type="ECO:0000313" key="3">
    <source>
        <dbReference type="EMBL" id="PKA14331.1"/>
    </source>
</evidence>
<protein>
    <recommendedName>
        <fullName evidence="2">Barstar (barnase inhibitor) domain-containing protein</fullName>
    </recommendedName>
</protein>
<reference evidence="3 4" key="1">
    <citation type="submission" date="2017-07" db="EMBL/GenBank/DDBJ databases">
        <title>Leptospira spp. isolated from tropical soils.</title>
        <authorList>
            <person name="Thibeaux R."/>
            <person name="Iraola G."/>
            <person name="Ferres I."/>
            <person name="Bierque E."/>
            <person name="Girault D."/>
            <person name="Soupe-Gilbert M.-E."/>
            <person name="Picardeau M."/>
            <person name="Goarant C."/>
        </authorList>
    </citation>
    <scope>NUCLEOTIDE SEQUENCE [LARGE SCALE GENOMIC DNA]</scope>
    <source>
        <strain evidence="3 4">ATI7-C-A2</strain>
    </source>
</reference>
<organism evidence="3 4">
    <name type="scientific">Leptospira haakeii</name>
    <dbReference type="NCBI Taxonomy" id="2023198"/>
    <lineage>
        <taxon>Bacteria</taxon>
        <taxon>Pseudomonadati</taxon>
        <taxon>Spirochaetota</taxon>
        <taxon>Spirochaetia</taxon>
        <taxon>Leptospirales</taxon>
        <taxon>Leptospiraceae</taxon>
        <taxon>Leptospira</taxon>
    </lineage>
</organism>
<sequence length="92" mass="10951">MKKIELNLATVQSREELHKLLAKTFSFPEFYGNNFDAFWDCINDPDLSVMLEELHIYGISQLEQTLQGEKPKLISCLLEYQEENPEWKFFIY</sequence>
<name>A0ABX4PEZ4_9LEPT</name>
<evidence type="ECO:0000259" key="2">
    <source>
        <dbReference type="Pfam" id="PF01337"/>
    </source>
</evidence>
<dbReference type="SUPFAM" id="SSF52038">
    <property type="entry name" value="Barstar-related"/>
    <property type="match status" value="1"/>
</dbReference>
<accession>A0ABX4PEZ4</accession>
<gene>
    <name evidence="3" type="ORF">CH363_19220</name>
</gene>
<dbReference type="InterPro" id="IPR000468">
    <property type="entry name" value="Barstar"/>
</dbReference>
<comment type="similarity">
    <text evidence="1">Belongs to the barstar family.</text>
</comment>